<sequence>MTIDNDPHDAYTRSTQAQVACNSRHLESLTHPGCQLCFPLTPPTSLPPPDPSLRVFFFDIDNCLYHASTRIHDQMQVSIERYFQHSLNLDPEAARALNHTYYREYGLAIRGLVMFHGINALEYNQLVDDSLPLQDILQPDPALRAMLLALKHSGAFDKLWLFTNAYKNHGARVVRLLGLGDIFDGMTYCDYSQTDTLVCKPHPDAFERARQQSGLADYANAWFIDDSGSNIAQGLHLGMGNCIHVVEDQVNEVLGATPEGAVVIRSIMDLPSVAPQLFKSE</sequence>
<dbReference type="InterPro" id="IPR023214">
    <property type="entry name" value="HAD_sf"/>
</dbReference>
<dbReference type="GO" id="GO:0006206">
    <property type="term" value="P:pyrimidine nucleobase metabolic process"/>
    <property type="evidence" value="ECO:0007669"/>
    <property type="project" value="TreeGrafter"/>
</dbReference>
<dbReference type="GO" id="GO:0009166">
    <property type="term" value="P:nucleotide catabolic process"/>
    <property type="evidence" value="ECO:0007669"/>
    <property type="project" value="TreeGrafter"/>
</dbReference>
<dbReference type="InterPro" id="IPR052791">
    <property type="entry name" value="SSM1_domain"/>
</dbReference>
<dbReference type="Gene3D" id="3.40.50.1000">
    <property type="entry name" value="HAD superfamily/HAD-like"/>
    <property type="match status" value="1"/>
</dbReference>
<keyword evidence="2" id="KW-1185">Reference proteome</keyword>
<dbReference type="NCBIfam" id="TIGR01509">
    <property type="entry name" value="HAD-SF-IA-v3"/>
    <property type="match status" value="1"/>
</dbReference>
<dbReference type="EMBL" id="BTGD01000001">
    <property type="protein sequence ID" value="GMM54229.1"/>
    <property type="molecule type" value="Genomic_DNA"/>
</dbReference>
<dbReference type="SFLD" id="SFLDS00003">
    <property type="entry name" value="Haloacid_Dehalogenase"/>
    <property type="match status" value="1"/>
</dbReference>
<dbReference type="FunFam" id="1.10.150.450:FF:000001">
    <property type="entry name" value="SDT1p Pyrimidine nucleotidase"/>
    <property type="match status" value="1"/>
</dbReference>
<dbReference type="SUPFAM" id="SSF56784">
    <property type="entry name" value="HAD-like"/>
    <property type="match status" value="1"/>
</dbReference>
<comment type="caution">
    <text evidence="1">The sequence shown here is derived from an EMBL/GenBank/DDBJ whole genome shotgun (WGS) entry which is preliminary data.</text>
</comment>
<name>A0AAV5RUL9_MAUHU</name>
<proteinExistence type="predicted"/>
<accession>A0AAV5RUL9</accession>
<evidence type="ECO:0000313" key="1">
    <source>
        <dbReference type="EMBL" id="GMM54229.1"/>
    </source>
</evidence>
<dbReference type="Gene3D" id="1.10.150.450">
    <property type="match status" value="1"/>
</dbReference>
<reference evidence="1 2" key="1">
    <citation type="journal article" date="2023" name="Elife">
        <title>Identification of key yeast species and microbe-microbe interactions impacting larval growth of Drosophila in the wild.</title>
        <authorList>
            <person name="Mure A."/>
            <person name="Sugiura Y."/>
            <person name="Maeda R."/>
            <person name="Honda K."/>
            <person name="Sakurai N."/>
            <person name="Takahashi Y."/>
            <person name="Watada M."/>
            <person name="Katoh T."/>
            <person name="Gotoh A."/>
            <person name="Gotoh Y."/>
            <person name="Taniguchi I."/>
            <person name="Nakamura K."/>
            <person name="Hayashi T."/>
            <person name="Katayama T."/>
            <person name="Uemura T."/>
            <person name="Hattori Y."/>
        </authorList>
    </citation>
    <scope>NUCLEOTIDE SEQUENCE [LARGE SCALE GENOMIC DNA]</scope>
    <source>
        <strain evidence="1 2">KH-74</strain>
    </source>
</reference>
<organism evidence="1 2">
    <name type="scientific">Maudiozyma humilis</name>
    <name type="common">Sour dough yeast</name>
    <name type="synonym">Kazachstania humilis</name>
    <dbReference type="NCBI Taxonomy" id="51915"/>
    <lineage>
        <taxon>Eukaryota</taxon>
        <taxon>Fungi</taxon>
        <taxon>Dikarya</taxon>
        <taxon>Ascomycota</taxon>
        <taxon>Saccharomycotina</taxon>
        <taxon>Saccharomycetes</taxon>
        <taxon>Saccharomycetales</taxon>
        <taxon>Saccharomycetaceae</taxon>
        <taxon>Maudiozyma</taxon>
    </lineage>
</organism>
<dbReference type="SFLD" id="SFLDG01132">
    <property type="entry name" value="C1.5.3:_5'-Nucleotidase_Like"/>
    <property type="match status" value="1"/>
</dbReference>
<evidence type="ECO:0000313" key="2">
    <source>
        <dbReference type="Proteomes" id="UP001377567"/>
    </source>
</evidence>
<protein>
    <submittedName>
        <fullName evidence="1">Nucleotidase</fullName>
    </submittedName>
</protein>
<dbReference type="GO" id="GO:0008252">
    <property type="term" value="F:nucleotidase activity"/>
    <property type="evidence" value="ECO:0007669"/>
    <property type="project" value="TreeGrafter"/>
</dbReference>
<dbReference type="Pfam" id="PF00702">
    <property type="entry name" value="Hydrolase"/>
    <property type="match status" value="1"/>
</dbReference>
<dbReference type="PANTHER" id="PTHR47438">
    <property type="entry name" value="PHOSPHATE METABOLISM PROTEIN 8-RELATED"/>
    <property type="match status" value="1"/>
</dbReference>
<dbReference type="NCBIfam" id="TIGR01993">
    <property type="entry name" value="Pyr-5-nucltdase"/>
    <property type="match status" value="1"/>
</dbReference>
<gene>
    <name evidence="1" type="ORF">DAKH74_008450</name>
</gene>
<dbReference type="PANTHER" id="PTHR47438:SF1">
    <property type="entry name" value="PHOSPHATE METABOLISM PROTEIN 8-RELATED"/>
    <property type="match status" value="1"/>
</dbReference>
<dbReference type="InterPro" id="IPR036412">
    <property type="entry name" value="HAD-like_sf"/>
</dbReference>
<dbReference type="InterPro" id="IPR006439">
    <property type="entry name" value="HAD-SF_hydro_IA"/>
</dbReference>
<dbReference type="AlphaFoldDB" id="A0AAV5RUL9"/>
<dbReference type="SFLD" id="SFLDG01129">
    <property type="entry name" value="C1.5:_HAD__Beta-PGM__Phosphata"/>
    <property type="match status" value="1"/>
</dbReference>
<dbReference type="InterPro" id="IPR010237">
    <property type="entry name" value="Pyr-5-nucltdase"/>
</dbReference>
<dbReference type="Proteomes" id="UP001377567">
    <property type="component" value="Unassembled WGS sequence"/>
</dbReference>